<dbReference type="InterPro" id="IPR032710">
    <property type="entry name" value="NTF2-like_dom_sf"/>
</dbReference>
<name>A0A7Y3S2W5_9HYPH</name>
<protein>
    <submittedName>
        <fullName evidence="1">Nuclear transport factor 2 family protein</fullName>
    </submittedName>
</protein>
<accession>A0A7Y3S2W5</accession>
<dbReference type="SUPFAM" id="SSF54427">
    <property type="entry name" value="NTF2-like"/>
    <property type="match status" value="1"/>
</dbReference>
<dbReference type="Gene3D" id="3.10.450.50">
    <property type="match status" value="1"/>
</dbReference>
<organism evidence="1 2">
    <name type="scientific">Rhizobium sophorae</name>
    <dbReference type="NCBI Taxonomy" id="1535242"/>
    <lineage>
        <taxon>Bacteria</taxon>
        <taxon>Pseudomonadati</taxon>
        <taxon>Pseudomonadota</taxon>
        <taxon>Alphaproteobacteria</taxon>
        <taxon>Hyphomicrobiales</taxon>
        <taxon>Rhizobiaceae</taxon>
        <taxon>Rhizobium/Agrobacterium group</taxon>
        <taxon>Rhizobium</taxon>
    </lineage>
</organism>
<evidence type="ECO:0000313" key="2">
    <source>
        <dbReference type="Proteomes" id="UP000519972"/>
    </source>
</evidence>
<dbReference type="Proteomes" id="UP000519972">
    <property type="component" value="Unassembled WGS sequence"/>
</dbReference>
<dbReference type="RefSeq" id="WP_171376160.1">
    <property type="nucleotide sequence ID" value="NZ_JABFCN010000009.1"/>
</dbReference>
<evidence type="ECO:0000313" key="1">
    <source>
        <dbReference type="EMBL" id="NNU36021.1"/>
    </source>
</evidence>
<keyword evidence="2" id="KW-1185">Reference proteome</keyword>
<gene>
    <name evidence="1" type="ORF">G9X64_05895</name>
</gene>
<sequence>MQTDDTIEMSKNIPADLPNVIRNFVLRTNAGDSAGVLECFTSDAILSDGDQKYQGRAELAAWDRNDNVGVQSQLTITTWAVFFRGYRIAVKVAGNGFTGTGEMNFQLLDGKIALLSISEANVN</sequence>
<proteinExistence type="predicted"/>
<comment type="caution">
    <text evidence="1">The sequence shown here is derived from an EMBL/GenBank/DDBJ whole genome shotgun (WGS) entry which is preliminary data.</text>
</comment>
<dbReference type="AlphaFoldDB" id="A0A7Y3S2W5"/>
<reference evidence="1 2" key="1">
    <citation type="submission" date="2020-02" db="EMBL/GenBank/DDBJ databases">
        <authorList>
            <person name="Sun Q."/>
        </authorList>
    </citation>
    <scope>NUCLEOTIDE SEQUENCE [LARGE SCALE GENOMIC DNA]</scope>
    <source>
        <strain evidence="1 2">CCBAU 03386</strain>
    </source>
</reference>
<dbReference type="EMBL" id="JABFCN010000009">
    <property type="protein sequence ID" value="NNU36021.1"/>
    <property type="molecule type" value="Genomic_DNA"/>
</dbReference>